<dbReference type="InterPro" id="IPR016024">
    <property type="entry name" value="ARM-type_fold"/>
</dbReference>
<dbReference type="SUPFAM" id="SSF48371">
    <property type="entry name" value="ARM repeat"/>
    <property type="match status" value="1"/>
</dbReference>
<proteinExistence type="inferred from homology"/>
<dbReference type="InterPro" id="IPR011989">
    <property type="entry name" value="ARM-like"/>
</dbReference>
<dbReference type="InterPro" id="IPR000225">
    <property type="entry name" value="Armadillo"/>
</dbReference>
<evidence type="ECO:0000256" key="1">
    <source>
        <dbReference type="ARBA" id="ARBA00010394"/>
    </source>
</evidence>
<dbReference type="EMBL" id="OB662185">
    <property type="protein sequence ID" value="CAD7229632.1"/>
    <property type="molecule type" value="Genomic_DNA"/>
</dbReference>
<evidence type="ECO:0000256" key="2">
    <source>
        <dbReference type="ARBA" id="ARBA00022448"/>
    </source>
</evidence>
<comment type="similarity">
    <text evidence="1">Belongs to the importin alpha family.</text>
</comment>
<dbReference type="SMART" id="SM00185">
    <property type="entry name" value="ARM"/>
    <property type="match status" value="7"/>
</dbReference>
<gene>
    <name evidence="4" type="ORF">CTOB1V02_LOCUS7501</name>
</gene>
<dbReference type="Pfam" id="PF16186">
    <property type="entry name" value="Arm_3"/>
    <property type="match status" value="1"/>
</dbReference>
<dbReference type="PANTHER" id="PTHR23316">
    <property type="entry name" value="IMPORTIN ALPHA"/>
    <property type="match status" value="1"/>
</dbReference>
<accession>A0A7R8WDF3</accession>
<name>A0A7R8WDF3_9CRUS</name>
<organism evidence="4">
    <name type="scientific">Cyprideis torosa</name>
    <dbReference type="NCBI Taxonomy" id="163714"/>
    <lineage>
        <taxon>Eukaryota</taxon>
        <taxon>Metazoa</taxon>
        <taxon>Ecdysozoa</taxon>
        <taxon>Arthropoda</taxon>
        <taxon>Crustacea</taxon>
        <taxon>Oligostraca</taxon>
        <taxon>Ostracoda</taxon>
        <taxon>Podocopa</taxon>
        <taxon>Podocopida</taxon>
        <taxon>Cytherocopina</taxon>
        <taxon>Cytheroidea</taxon>
        <taxon>Cytherideidae</taxon>
        <taxon>Cyprideis</taxon>
    </lineage>
</organism>
<reference evidence="4" key="1">
    <citation type="submission" date="2020-11" db="EMBL/GenBank/DDBJ databases">
        <authorList>
            <person name="Tran Van P."/>
        </authorList>
    </citation>
    <scope>NUCLEOTIDE SEQUENCE</scope>
</reference>
<dbReference type="Gene3D" id="1.25.10.10">
    <property type="entry name" value="Leucine-rich Repeat Variant"/>
    <property type="match status" value="1"/>
</dbReference>
<sequence length="414" mass="45864">MVQSGAVPLFLQLLHSEHENVCEQAVWALGNIIGDGPQLRDMVITMGLIPPLLQFIKPELSISFLRNVTWVIVNLCRSKEPPPSLSTVEQLIPALQHLIRHEDVNVLVDTVWAISYLTDGGNDLIQLVVDHGFVHDLVPMLNHKEVKIQTSSLRAIGNIVTGTDEQTQAVLNEHALDYFPDLLTHQKDKICKVSGTHHTDSLTHQKDNSLMSRKEEAVWFLSNITAGNKHQVQQVIDADLLKYVIHHLAQGEFQTQKEAAWAVSNLTISGTPEQVRKLIELDVIPPFCDLLTCKEPMTEAGFPQRSSSNRKTLQVIQVVLDGINNILKHAGDVSEHVCLQIEECGGLDKIEALQNHTNDEIYKVAYDIIERYFPDMGEDVTSSGDVMQQESFNFAPPAAGAQGGANGQPGGFSF</sequence>
<keyword evidence="2" id="KW-0813">Transport</keyword>
<dbReference type="PROSITE" id="PS50176">
    <property type="entry name" value="ARM_REPEAT"/>
    <property type="match status" value="1"/>
</dbReference>
<dbReference type="OrthoDB" id="29145at2759"/>
<evidence type="ECO:0000256" key="3">
    <source>
        <dbReference type="ARBA" id="ARBA00022927"/>
    </source>
</evidence>
<dbReference type="AlphaFoldDB" id="A0A7R8WDF3"/>
<dbReference type="InterPro" id="IPR032413">
    <property type="entry name" value="Arm_3"/>
</dbReference>
<dbReference type="GO" id="GO:0015031">
    <property type="term" value="P:protein transport"/>
    <property type="evidence" value="ECO:0007669"/>
    <property type="project" value="UniProtKB-KW"/>
</dbReference>
<evidence type="ECO:0000313" key="4">
    <source>
        <dbReference type="EMBL" id="CAD7229632.1"/>
    </source>
</evidence>
<dbReference type="Pfam" id="PF00514">
    <property type="entry name" value="Arm"/>
    <property type="match status" value="4"/>
</dbReference>
<protein>
    <submittedName>
        <fullName evidence="4">Uncharacterized protein</fullName>
    </submittedName>
</protein>
<keyword evidence="3" id="KW-0653">Protein transport</keyword>